<dbReference type="EMBL" id="CP096649">
    <property type="protein sequence ID" value="UQK59632.1"/>
    <property type="molecule type" value="Genomic_DNA"/>
</dbReference>
<keyword evidence="2 3" id="KW-0456">Lyase</keyword>
<dbReference type="InterPro" id="IPR035929">
    <property type="entry name" value="CoaB-like_sf"/>
</dbReference>
<comment type="catalytic activity">
    <reaction evidence="3 4">
        <text>N-[(R)-4-phosphopantothenoyl]-L-cysteine + H(+) = (R)-4'-phosphopantetheine + CO2</text>
        <dbReference type="Rhea" id="RHEA:16793"/>
        <dbReference type="ChEBI" id="CHEBI:15378"/>
        <dbReference type="ChEBI" id="CHEBI:16526"/>
        <dbReference type="ChEBI" id="CHEBI:59458"/>
        <dbReference type="ChEBI" id="CHEBI:61723"/>
        <dbReference type="EC" id="4.1.1.36"/>
    </reaction>
</comment>
<keyword evidence="3 4" id="KW-0436">Ligase</keyword>
<dbReference type="RefSeq" id="WP_249243029.1">
    <property type="nucleotide sequence ID" value="NZ_CP096649.1"/>
</dbReference>
<dbReference type="PANTHER" id="PTHR14359">
    <property type="entry name" value="HOMO-OLIGOMERIC FLAVIN CONTAINING CYS DECARBOXYLASE FAMILY"/>
    <property type="match status" value="1"/>
</dbReference>
<feature type="region of interest" description="Phosphopantothenate--cysteine ligase" evidence="3">
    <location>
        <begin position="184"/>
        <end position="397"/>
    </location>
</feature>
<keyword evidence="3" id="KW-0460">Magnesium</keyword>
<accession>A0A9E7IVJ1</accession>
<feature type="binding site" evidence="3">
    <location>
        <position position="282"/>
    </location>
    <ligand>
        <name>CTP</name>
        <dbReference type="ChEBI" id="CHEBI:37563"/>
    </ligand>
</feature>
<feature type="binding site" evidence="3">
    <location>
        <position position="272"/>
    </location>
    <ligand>
        <name>CTP</name>
        <dbReference type="ChEBI" id="CHEBI:37563"/>
    </ligand>
</feature>
<evidence type="ECO:0000259" key="5">
    <source>
        <dbReference type="Pfam" id="PF02441"/>
    </source>
</evidence>
<dbReference type="SUPFAM" id="SSF102645">
    <property type="entry name" value="CoaB-like"/>
    <property type="match status" value="1"/>
</dbReference>
<dbReference type="GO" id="GO:0004633">
    <property type="term" value="F:phosphopantothenoylcysteine decarboxylase activity"/>
    <property type="evidence" value="ECO:0007669"/>
    <property type="project" value="UniProtKB-UniRule"/>
</dbReference>
<dbReference type="EC" id="6.3.2.5" evidence="3"/>
<dbReference type="Pfam" id="PF02441">
    <property type="entry name" value="Flavoprotein"/>
    <property type="match status" value="1"/>
</dbReference>
<dbReference type="HAMAP" id="MF_02225">
    <property type="entry name" value="CoaBC"/>
    <property type="match status" value="1"/>
</dbReference>
<evidence type="ECO:0000259" key="6">
    <source>
        <dbReference type="Pfam" id="PF04127"/>
    </source>
</evidence>
<keyword evidence="3 4" id="KW-0288">FMN</keyword>
<feature type="region of interest" description="Phosphopantothenoylcysteine decarboxylase" evidence="3">
    <location>
        <begin position="1"/>
        <end position="183"/>
    </location>
</feature>
<dbReference type="InterPro" id="IPR003382">
    <property type="entry name" value="Flavoprotein"/>
</dbReference>
<comment type="pathway">
    <text evidence="3 4">Cofactor biosynthesis; coenzyme A biosynthesis; CoA from (R)-pantothenate: step 3/5.</text>
</comment>
<feature type="binding site" evidence="3">
    <location>
        <position position="317"/>
    </location>
    <ligand>
        <name>CTP</name>
        <dbReference type="ChEBI" id="CHEBI:37563"/>
    </ligand>
</feature>
<gene>
    <name evidence="3 7" type="primary">coaBC</name>
    <name evidence="7" type="ORF">M1R53_03025</name>
</gene>
<comment type="function">
    <text evidence="4">Catalyzes two steps in the biosynthesis of coenzyme A. In the first step cysteine is conjugated to 4'-phosphopantothenate to form 4-phosphopantothenoylcysteine, in the latter compound is decarboxylated to form 4'-phosphopantotheine.</text>
</comment>
<evidence type="ECO:0000313" key="8">
    <source>
        <dbReference type="Proteomes" id="UP000831151"/>
    </source>
</evidence>
<comment type="similarity">
    <text evidence="3 4">In the N-terminal section; belongs to the HFCD (homo-oligomeric flavin containing Cys decarboxylase) superfamily.</text>
</comment>
<feature type="domain" description="Flavoprotein" evidence="5">
    <location>
        <begin position="3"/>
        <end position="170"/>
    </location>
</feature>
<dbReference type="GO" id="GO:0071513">
    <property type="term" value="C:phosphopantothenoylcysteine decarboxylase complex"/>
    <property type="evidence" value="ECO:0007669"/>
    <property type="project" value="TreeGrafter"/>
</dbReference>
<dbReference type="InterPro" id="IPR007085">
    <property type="entry name" value="DNA/pantothenate-metab_flavo_C"/>
</dbReference>
<dbReference type="Gene3D" id="3.40.50.1950">
    <property type="entry name" value="Flavin prenyltransferase-like"/>
    <property type="match status" value="1"/>
</dbReference>
<proteinExistence type="inferred from homology"/>
<keyword evidence="3" id="KW-0511">Multifunctional enzyme</keyword>
<dbReference type="PANTHER" id="PTHR14359:SF6">
    <property type="entry name" value="PHOSPHOPANTOTHENOYLCYSTEINE DECARBOXYLASE"/>
    <property type="match status" value="1"/>
</dbReference>
<feature type="active site" description="Proton donor" evidence="3">
    <location>
        <position position="152"/>
    </location>
</feature>
<name>A0A9E7IVJ1_9FIRM</name>
<reference evidence="7" key="1">
    <citation type="submission" date="2022-04" db="EMBL/GenBank/DDBJ databases">
        <title>Complete genome sequences of Ezakiella coagulans and Fenollaria massiliensis.</title>
        <authorList>
            <person name="France M.T."/>
            <person name="Clifford J."/>
            <person name="Narina S."/>
            <person name="Rutt L."/>
            <person name="Ravel J."/>
        </authorList>
    </citation>
    <scope>NUCLEOTIDE SEQUENCE</scope>
    <source>
        <strain evidence="7">C0061C2</strain>
    </source>
</reference>
<dbReference type="AlphaFoldDB" id="A0A9E7IVJ1"/>
<feature type="binding site" evidence="3">
    <location>
        <position position="331"/>
    </location>
    <ligand>
        <name>CTP</name>
        <dbReference type="ChEBI" id="CHEBI:37563"/>
    </ligand>
</feature>
<comment type="function">
    <text evidence="3">Catalyzes two sequential steps in the biosynthesis of coenzyme A. In the first step cysteine is conjugated to 4'-phosphopantothenate to form 4-phosphopantothenoylcysteine. In the second step the latter compound is decarboxylated to form 4'-phosphopantotheine.</text>
</comment>
<comment type="catalytic activity">
    <reaction evidence="3 4">
        <text>(R)-4'-phosphopantothenate + L-cysteine + CTP = N-[(R)-4-phosphopantothenoyl]-L-cysteine + CMP + diphosphate + H(+)</text>
        <dbReference type="Rhea" id="RHEA:19397"/>
        <dbReference type="ChEBI" id="CHEBI:10986"/>
        <dbReference type="ChEBI" id="CHEBI:15378"/>
        <dbReference type="ChEBI" id="CHEBI:33019"/>
        <dbReference type="ChEBI" id="CHEBI:35235"/>
        <dbReference type="ChEBI" id="CHEBI:37563"/>
        <dbReference type="ChEBI" id="CHEBI:59458"/>
        <dbReference type="ChEBI" id="CHEBI:60377"/>
        <dbReference type="EC" id="6.3.2.5"/>
    </reaction>
</comment>
<dbReference type="SUPFAM" id="SSF52507">
    <property type="entry name" value="Homo-oligomeric flavin-containing Cys decarboxylases, HFCD"/>
    <property type="match status" value="1"/>
</dbReference>
<dbReference type="GO" id="GO:0046872">
    <property type="term" value="F:metal ion binding"/>
    <property type="evidence" value="ECO:0007669"/>
    <property type="project" value="UniProtKB-KW"/>
</dbReference>
<protein>
    <recommendedName>
        <fullName evidence="3">Coenzyme A biosynthesis bifunctional protein CoaBC</fullName>
    </recommendedName>
    <alternativeName>
        <fullName evidence="3">DNA/pantothenate metabolism flavoprotein</fullName>
    </alternativeName>
    <alternativeName>
        <fullName evidence="3">Phosphopantothenoylcysteine synthetase/decarboxylase</fullName>
        <shortName evidence="3">PPCS-PPCDC</shortName>
    </alternativeName>
    <domain>
        <recommendedName>
            <fullName evidence="3">Phosphopantothenoylcysteine decarboxylase</fullName>
            <shortName evidence="3">PPC decarboxylase</shortName>
            <shortName evidence="3">PPC-DC</shortName>
            <ecNumber evidence="3">4.1.1.36</ecNumber>
        </recommendedName>
        <alternativeName>
            <fullName evidence="3">CoaC</fullName>
        </alternativeName>
    </domain>
    <domain>
        <recommendedName>
            <fullName evidence="3">Phosphopantothenate--cysteine ligase</fullName>
            <ecNumber evidence="3">6.3.2.5</ecNumber>
        </recommendedName>
        <alternativeName>
            <fullName evidence="3">CoaB</fullName>
        </alternativeName>
        <alternativeName>
            <fullName evidence="3">Phosphopantothenoylcysteine synthetase</fullName>
            <shortName evidence="3">PPC synthetase</shortName>
            <shortName evidence="3">PPC-S</shortName>
        </alternativeName>
    </domain>
</protein>
<dbReference type="Proteomes" id="UP000831151">
    <property type="component" value="Chromosome"/>
</dbReference>
<comment type="pathway">
    <text evidence="3 4">Cofactor biosynthesis; coenzyme A biosynthesis; CoA from (R)-pantothenate: step 2/5.</text>
</comment>
<organism evidence="7 8">
    <name type="scientific">Fenollaria massiliensis</name>
    <dbReference type="NCBI Taxonomy" id="938288"/>
    <lineage>
        <taxon>Bacteria</taxon>
        <taxon>Bacillati</taxon>
        <taxon>Bacillota</taxon>
        <taxon>Clostridia</taxon>
        <taxon>Eubacteriales</taxon>
        <taxon>Fenollaria</taxon>
    </lineage>
</organism>
<evidence type="ECO:0000256" key="1">
    <source>
        <dbReference type="ARBA" id="ARBA00022793"/>
    </source>
</evidence>
<dbReference type="GO" id="GO:0004632">
    <property type="term" value="F:phosphopantothenate--cysteine ligase activity"/>
    <property type="evidence" value="ECO:0007669"/>
    <property type="project" value="UniProtKB-UniRule"/>
</dbReference>
<dbReference type="GO" id="GO:0015941">
    <property type="term" value="P:pantothenate catabolic process"/>
    <property type="evidence" value="ECO:0007669"/>
    <property type="project" value="InterPro"/>
</dbReference>
<keyword evidence="8" id="KW-1185">Reference proteome</keyword>
<dbReference type="NCBIfam" id="TIGR00521">
    <property type="entry name" value="coaBC_dfp"/>
    <property type="match status" value="1"/>
</dbReference>
<dbReference type="Gene3D" id="3.40.50.10300">
    <property type="entry name" value="CoaB-like"/>
    <property type="match status" value="1"/>
</dbReference>
<feature type="binding site" evidence="3">
    <location>
        <position position="335"/>
    </location>
    <ligand>
        <name>CTP</name>
        <dbReference type="ChEBI" id="CHEBI:37563"/>
    </ligand>
</feature>
<keyword evidence="1 3" id="KW-0210">Decarboxylase</keyword>
<comment type="cofactor">
    <cofactor evidence="3">
        <name>Mg(2+)</name>
        <dbReference type="ChEBI" id="CHEBI:18420"/>
    </cofactor>
</comment>
<sequence length="397" mass="43472">MKKNIVVCVTGGIAAYKAADLVSKLSKAHNVRVLMTRDAVKFVGSETFKILSKNNVYTDVFNDEAKPMHIEIAKWADIFVVVPASANTIAKLASGICDDMVTLAFLASKAKKLVVPAMNTAMLENLATQDNIQTLKDRGIDILDSDSGLLACGDVGKGKMPDPDRIIDRIDYLLSEKDLKRYKILVTAGHTVEAIDPVRYISNRSTGKMGYQIALKAYNRGANVTLIIGPNDLDIKDPFNIINVVSSKDMYEAVNKEFEGADALIMAAAPADFTPAEYSPEKIKKDDSDNHDIKIKKTDDIIKSLKDKKDDKVVIGFAAESENVIANAKKKLSSKGADMIVANDITLKGSGFKSDENKVSFVYKNKNATSFDLMKKSELADIILDNLAVLLKDRKKN</sequence>
<dbReference type="Pfam" id="PF04127">
    <property type="entry name" value="DFP"/>
    <property type="match status" value="1"/>
</dbReference>
<dbReference type="GO" id="GO:0015937">
    <property type="term" value="P:coenzyme A biosynthetic process"/>
    <property type="evidence" value="ECO:0007669"/>
    <property type="project" value="UniProtKB-UniRule"/>
</dbReference>
<evidence type="ECO:0000313" key="7">
    <source>
        <dbReference type="EMBL" id="UQK59632.1"/>
    </source>
</evidence>
<comment type="similarity">
    <text evidence="3 4">In the C-terminal section; belongs to the PPC synthetase family.</text>
</comment>
<dbReference type="KEGG" id="fms:M1R53_03025"/>
<keyword evidence="3 4" id="KW-0285">Flavoprotein</keyword>
<comment type="caution">
    <text evidence="3">Lacks conserved residue(s) required for the propagation of feature annotation.</text>
</comment>
<comment type="cofactor">
    <cofactor evidence="3">
        <name>FMN</name>
        <dbReference type="ChEBI" id="CHEBI:58210"/>
    </cofactor>
    <text evidence="3">Binds 1 FMN per subunit.</text>
</comment>
<evidence type="ECO:0000256" key="2">
    <source>
        <dbReference type="ARBA" id="ARBA00023239"/>
    </source>
</evidence>
<dbReference type="EC" id="4.1.1.36" evidence="3"/>
<dbReference type="GO" id="GO:0010181">
    <property type="term" value="F:FMN binding"/>
    <property type="evidence" value="ECO:0007669"/>
    <property type="project" value="UniProtKB-UniRule"/>
</dbReference>
<dbReference type="InterPro" id="IPR036551">
    <property type="entry name" value="Flavin_trans-like"/>
</dbReference>
<keyword evidence="3" id="KW-0479">Metal-binding</keyword>
<dbReference type="InterPro" id="IPR005252">
    <property type="entry name" value="CoaBC"/>
</dbReference>
<evidence type="ECO:0000256" key="4">
    <source>
        <dbReference type="RuleBase" id="RU364078"/>
    </source>
</evidence>
<evidence type="ECO:0000256" key="3">
    <source>
        <dbReference type="HAMAP-Rule" id="MF_02225"/>
    </source>
</evidence>
<feature type="domain" description="DNA/pantothenate metabolism flavoprotein C-terminal" evidence="6">
    <location>
        <begin position="180"/>
        <end position="388"/>
    </location>
</feature>